<proteinExistence type="predicted"/>
<gene>
    <name evidence="1" type="ORF">S01H4_38669</name>
</gene>
<evidence type="ECO:0000313" key="1">
    <source>
        <dbReference type="EMBL" id="GAG93318.1"/>
    </source>
</evidence>
<accession>X1CAC7</accession>
<organism evidence="1">
    <name type="scientific">marine sediment metagenome</name>
    <dbReference type="NCBI Taxonomy" id="412755"/>
    <lineage>
        <taxon>unclassified sequences</taxon>
        <taxon>metagenomes</taxon>
        <taxon>ecological metagenomes</taxon>
    </lineage>
</organism>
<reference evidence="1" key="1">
    <citation type="journal article" date="2014" name="Front. Microbiol.">
        <title>High frequency of phylogenetically diverse reductive dehalogenase-homologous genes in deep subseafloor sedimentary metagenomes.</title>
        <authorList>
            <person name="Kawai M."/>
            <person name="Futagami T."/>
            <person name="Toyoda A."/>
            <person name="Takaki Y."/>
            <person name="Nishi S."/>
            <person name="Hori S."/>
            <person name="Arai W."/>
            <person name="Tsubouchi T."/>
            <person name="Morono Y."/>
            <person name="Uchiyama I."/>
            <person name="Ito T."/>
            <person name="Fujiyama A."/>
            <person name="Inagaki F."/>
            <person name="Takami H."/>
        </authorList>
    </citation>
    <scope>NUCLEOTIDE SEQUENCE</scope>
    <source>
        <strain evidence="1">Expedition CK06-06</strain>
    </source>
</reference>
<feature type="non-terminal residue" evidence="1">
    <location>
        <position position="1"/>
    </location>
</feature>
<comment type="caution">
    <text evidence="1">The sequence shown here is derived from an EMBL/GenBank/DDBJ whole genome shotgun (WGS) entry which is preliminary data.</text>
</comment>
<dbReference type="AlphaFoldDB" id="X1CAC7"/>
<protein>
    <submittedName>
        <fullName evidence="1">Uncharacterized protein</fullName>
    </submittedName>
</protein>
<name>X1CAC7_9ZZZZ</name>
<sequence>PSNTGGRDWIAAIQGGTPVGTLLHLYFKEGDRGLTFQNYAVNRLSVEAREGELIRASAEFWAGGGATWPVGVKDYVDWTPTGAYGDRQLTPYRWSASDLYIGGGPERDNWWSWRYEVNNNLQRLGNVNDGGTRHIKARHRDVSGLIVMDLEDFAEYGDIADLVAEMTYFNITIELDTVDLLKCDYCRWGRLEAPSGPEDLIAKRFPFTATDLTSLTAPP</sequence>
<dbReference type="EMBL" id="BART01020871">
    <property type="protein sequence ID" value="GAG93318.1"/>
    <property type="molecule type" value="Genomic_DNA"/>
</dbReference>